<dbReference type="SUPFAM" id="SSF52540">
    <property type="entry name" value="P-loop containing nucleoside triphosphate hydrolases"/>
    <property type="match status" value="1"/>
</dbReference>
<dbReference type="Pfam" id="PF00005">
    <property type="entry name" value="ABC_tran"/>
    <property type="match status" value="1"/>
</dbReference>
<reference evidence="7 8" key="1">
    <citation type="journal article" date="2016" name="Microb. Cell Fact.">
        <title>Dissection of exopolysaccharide biosynthesis in Kozakia baliensis.</title>
        <authorList>
            <person name="Brandt J.U."/>
            <person name="Jakob F."/>
            <person name="Behr J."/>
            <person name="Geissler A.J."/>
            <person name="Vogel R.F."/>
        </authorList>
    </citation>
    <scope>NUCLEOTIDE SEQUENCE [LARGE SCALE GENOMIC DNA]</scope>
    <source>
        <strain evidence="7 8">DSM 14400</strain>
    </source>
</reference>
<dbReference type="STRING" id="153496.A0U89_02440"/>
<dbReference type="KEGG" id="kba:A0U89_02440"/>
<evidence type="ECO:0000256" key="5">
    <source>
        <dbReference type="ARBA" id="ARBA00022967"/>
    </source>
</evidence>
<dbReference type="NCBIfam" id="NF010061">
    <property type="entry name" value="PRK13538.1"/>
    <property type="match status" value="1"/>
</dbReference>
<dbReference type="GO" id="GO:0022857">
    <property type="term" value="F:transmembrane transporter activity"/>
    <property type="evidence" value="ECO:0007669"/>
    <property type="project" value="InterPro"/>
</dbReference>
<evidence type="ECO:0000313" key="8">
    <source>
        <dbReference type="Proteomes" id="UP000179145"/>
    </source>
</evidence>
<proteinExistence type="predicted"/>
<dbReference type="PANTHER" id="PTHR43499:SF1">
    <property type="entry name" value="ABC TRANSPORTER I FAMILY MEMBER 1"/>
    <property type="match status" value="1"/>
</dbReference>
<dbReference type="PROSITE" id="PS00211">
    <property type="entry name" value="ABC_TRANSPORTER_1"/>
    <property type="match status" value="1"/>
</dbReference>
<dbReference type="InterPro" id="IPR003439">
    <property type="entry name" value="ABC_transporter-like_ATP-bd"/>
</dbReference>
<keyword evidence="2" id="KW-0547">Nucleotide-binding</keyword>
<protein>
    <submittedName>
        <fullName evidence="7">Heme ABC transporter ATP-binding protein CcmA</fullName>
    </submittedName>
</protein>
<keyword evidence="1" id="KW-0813">Transport</keyword>
<dbReference type="OrthoDB" id="9800654at2"/>
<dbReference type="Proteomes" id="UP000179145">
    <property type="component" value="Chromosome"/>
</dbReference>
<organism evidence="7 8">
    <name type="scientific">Kozakia baliensis</name>
    <dbReference type="NCBI Taxonomy" id="153496"/>
    <lineage>
        <taxon>Bacteria</taxon>
        <taxon>Pseudomonadati</taxon>
        <taxon>Pseudomonadota</taxon>
        <taxon>Alphaproteobacteria</taxon>
        <taxon>Acetobacterales</taxon>
        <taxon>Acetobacteraceae</taxon>
        <taxon>Kozakia</taxon>
    </lineage>
</organism>
<dbReference type="GO" id="GO:0016887">
    <property type="term" value="F:ATP hydrolysis activity"/>
    <property type="evidence" value="ECO:0007669"/>
    <property type="project" value="InterPro"/>
</dbReference>
<dbReference type="eggNOG" id="COG4133">
    <property type="taxonomic scope" value="Bacteria"/>
</dbReference>
<dbReference type="EMBL" id="CP014674">
    <property type="protein sequence ID" value="AOX16170.1"/>
    <property type="molecule type" value="Genomic_DNA"/>
</dbReference>
<evidence type="ECO:0000256" key="6">
    <source>
        <dbReference type="ARBA" id="ARBA00023136"/>
    </source>
</evidence>
<name>A0A1D8URB5_9PROT</name>
<keyword evidence="4 7" id="KW-0067">ATP-binding</keyword>
<dbReference type="InterPro" id="IPR027417">
    <property type="entry name" value="P-loop_NTPase"/>
</dbReference>
<dbReference type="RefSeq" id="WP_029603307.1">
    <property type="nucleotide sequence ID" value="NZ_BJVW01000023.1"/>
</dbReference>
<dbReference type="PANTHER" id="PTHR43499">
    <property type="entry name" value="ABC TRANSPORTER I FAMILY MEMBER 1"/>
    <property type="match status" value="1"/>
</dbReference>
<dbReference type="SMART" id="SM00382">
    <property type="entry name" value="AAA"/>
    <property type="match status" value="1"/>
</dbReference>
<dbReference type="GO" id="GO:0005524">
    <property type="term" value="F:ATP binding"/>
    <property type="evidence" value="ECO:0007669"/>
    <property type="project" value="UniProtKB-KW"/>
</dbReference>
<keyword evidence="6" id="KW-0472">Membrane</keyword>
<accession>A0A1D8URB5</accession>
<evidence type="ECO:0000313" key="7">
    <source>
        <dbReference type="EMBL" id="AOX16170.1"/>
    </source>
</evidence>
<evidence type="ECO:0000256" key="1">
    <source>
        <dbReference type="ARBA" id="ARBA00022448"/>
    </source>
</evidence>
<evidence type="ECO:0000256" key="4">
    <source>
        <dbReference type="ARBA" id="ARBA00022840"/>
    </source>
</evidence>
<keyword evidence="5" id="KW-1278">Translocase</keyword>
<keyword evidence="8" id="KW-1185">Reference proteome</keyword>
<keyword evidence="3" id="KW-0201">Cytochrome c-type biogenesis</keyword>
<dbReference type="AlphaFoldDB" id="A0A1D8URB5"/>
<evidence type="ECO:0000256" key="3">
    <source>
        <dbReference type="ARBA" id="ARBA00022748"/>
    </source>
</evidence>
<dbReference type="GO" id="GO:0017004">
    <property type="term" value="P:cytochrome complex assembly"/>
    <property type="evidence" value="ECO:0007669"/>
    <property type="project" value="UniProtKB-KW"/>
</dbReference>
<dbReference type="InterPro" id="IPR005895">
    <property type="entry name" value="ABC_transptr_haem_export_CcmA"/>
</dbReference>
<dbReference type="InterPro" id="IPR017871">
    <property type="entry name" value="ABC_transporter-like_CS"/>
</dbReference>
<sequence>MVNAPLRPNARLQIRDISVIRGERLVLDGVAFDLHNGEAMLLTGPNGAGKSTLLRTLAGLRQPDSGEILWDGQPVSQDRTAHALRLAYLGHQDALKPGLSLVENLAITARLGGTDLEEALERVDLLPLAELPARLLSAGQKRRAAIARVLLQAAPLWLLDEPSLGLDAAAIERLGIILAQHRAAGGMILATTHVDLPLPNPRHLTLPALETEIML</sequence>
<dbReference type="Gene3D" id="3.40.50.300">
    <property type="entry name" value="P-loop containing nucleotide triphosphate hydrolases"/>
    <property type="match status" value="1"/>
</dbReference>
<dbReference type="InterPro" id="IPR003593">
    <property type="entry name" value="AAA+_ATPase"/>
</dbReference>
<evidence type="ECO:0000256" key="2">
    <source>
        <dbReference type="ARBA" id="ARBA00022741"/>
    </source>
</evidence>
<dbReference type="NCBIfam" id="TIGR01189">
    <property type="entry name" value="ccmA"/>
    <property type="match status" value="1"/>
</dbReference>
<gene>
    <name evidence="7" type="ORF">A0U89_02440</name>
</gene>
<dbReference type="PROSITE" id="PS50893">
    <property type="entry name" value="ABC_TRANSPORTER_2"/>
    <property type="match status" value="1"/>
</dbReference>